<feature type="domain" description="Polysaccharide pyruvyl transferase" evidence="2">
    <location>
        <begin position="113"/>
        <end position="405"/>
    </location>
</feature>
<protein>
    <recommendedName>
        <fullName evidence="2">Polysaccharide pyruvyl transferase domain-containing protein</fullName>
    </recommendedName>
</protein>
<evidence type="ECO:0000259" key="2">
    <source>
        <dbReference type="Pfam" id="PF04230"/>
    </source>
</evidence>
<feature type="region of interest" description="Disordered" evidence="1">
    <location>
        <begin position="1"/>
        <end position="37"/>
    </location>
</feature>
<reference evidence="3 4" key="1">
    <citation type="submission" date="2017-12" db="EMBL/GenBank/DDBJ databases">
        <title>Phylogenetic diversity of female urinary microbiome.</title>
        <authorList>
            <person name="Thomas-White K."/>
            <person name="Wolfe A.J."/>
        </authorList>
    </citation>
    <scope>NUCLEOTIDE SEQUENCE [LARGE SCALE GENOMIC DNA]</scope>
    <source>
        <strain evidence="3 4">UMB0777</strain>
    </source>
</reference>
<dbReference type="Pfam" id="PF04230">
    <property type="entry name" value="PS_pyruv_trans"/>
    <property type="match status" value="1"/>
</dbReference>
<evidence type="ECO:0000256" key="1">
    <source>
        <dbReference type="SAM" id="MobiDB-lite"/>
    </source>
</evidence>
<evidence type="ECO:0000313" key="3">
    <source>
        <dbReference type="EMBL" id="PKZ65678.1"/>
    </source>
</evidence>
<sequence length="464" mass="51412">MGDVSWPRRGDSRESGRRRPRPVLEDPRGSDDSRRSHWRGSCCGSSRVPRVGSDQRVQCRCGRCAPLRLRSTTGVAGVENFSDGTTRHNWSSWSTWECPVSRVAILTRHCYPNYGSLLQAIALQQALVDSGADVRVVDYVPSSDSRFGLAAASLRESRMRNSALRSAAYLAVQGPNFAVMASRFRGFQRKNLRLTKRVVAGADVRHITDDCERIVVGSDQVWNAIHGALDETYFLRTVPDERKKYSYAASFGSAVPTDDAETKRLLGDFQSVSVRETSAMPTLAGYDIDVRRDVDPVLLHGREFWAEFASRTAPLSDEPYVLAYQLHNTADFGRRAAELSRRTGLPIRRVNVDFKRLAKAPSRNHYLVPPQDFVGLFRDAQSVITDSFHGLSFSLMFGRPVFPILPDKGAARLTDLLDSVGLAHLAVAGSDDLPRSGDYDAEAVRAALESLAADSWAYVRDLAS</sequence>
<accession>A0A2I1R969</accession>
<feature type="compositionally biased region" description="Basic and acidic residues" evidence="1">
    <location>
        <begin position="1"/>
        <end position="35"/>
    </location>
</feature>
<dbReference type="AlphaFoldDB" id="A0A2I1R969"/>
<dbReference type="Proteomes" id="UP000234662">
    <property type="component" value="Unassembled WGS sequence"/>
</dbReference>
<proteinExistence type="predicted"/>
<comment type="caution">
    <text evidence="3">The sequence shown here is derived from an EMBL/GenBank/DDBJ whole genome shotgun (WGS) entry which is preliminary data.</text>
</comment>
<organism evidence="3 4">
    <name type="scientific">Gordonia terrae</name>
    <dbReference type="NCBI Taxonomy" id="2055"/>
    <lineage>
        <taxon>Bacteria</taxon>
        <taxon>Bacillati</taxon>
        <taxon>Actinomycetota</taxon>
        <taxon>Actinomycetes</taxon>
        <taxon>Mycobacteriales</taxon>
        <taxon>Gordoniaceae</taxon>
        <taxon>Gordonia</taxon>
    </lineage>
</organism>
<dbReference type="InterPro" id="IPR007345">
    <property type="entry name" value="Polysacch_pyruvyl_Trfase"/>
</dbReference>
<gene>
    <name evidence="3" type="ORF">CYJ73_11095</name>
</gene>
<evidence type="ECO:0000313" key="4">
    <source>
        <dbReference type="Proteomes" id="UP000234662"/>
    </source>
</evidence>
<name>A0A2I1R969_9ACTN</name>
<dbReference type="EMBL" id="PKJC01000006">
    <property type="protein sequence ID" value="PKZ65678.1"/>
    <property type="molecule type" value="Genomic_DNA"/>
</dbReference>